<dbReference type="EMBL" id="BSOJ01000032">
    <property type="protein sequence ID" value="GLR27502.1"/>
    <property type="molecule type" value="Genomic_DNA"/>
</dbReference>
<keyword evidence="1" id="KW-0812">Transmembrane</keyword>
<feature type="transmembrane region" description="Helical" evidence="1">
    <location>
        <begin position="62"/>
        <end position="83"/>
    </location>
</feature>
<keyword evidence="1" id="KW-0472">Membrane</keyword>
<dbReference type="PANTHER" id="PTHR40547">
    <property type="entry name" value="SLL0298 PROTEIN"/>
    <property type="match status" value="1"/>
</dbReference>
<sequence>MNPPDNASIEQRGWFSRRAAHVRAWLGQGPALIEKTPGLRWLGPKLSHPDFWKMSRTNLAKGAAVGVFFGLTLPFGHTPFVMLACAALRAYIPAAVLATFVNTPLTLPLIYWASFKCGDALFVASALPVPDGISSVLALTFCGSFVLGVGFALLTYLACYFGYKHVSGALSKP</sequence>
<gene>
    <name evidence="3" type="ORF">GCM10007875_25930</name>
</gene>
<feature type="transmembrane region" description="Helical" evidence="1">
    <location>
        <begin position="90"/>
        <end position="113"/>
    </location>
</feature>
<comment type="caution">
    <text evidence="3">The sequence shown here is derived from an EMBL/GenBank/DDBJ whole genome shotgun (WGS) entry which is preliminary data.</text>
</comment>
<dbReference type="PANTHER" id="PTHR40547:SF1">
    <property type="entry name" value="SLL0298 PROTEIN"/>
    <property type="match status" value="1"/>
</dbReference>
<feature type="transmembrane region" description="Helical" evidence="1">
    <location>
        <begin position="133"/>
        <end position="163"/>
    </location>
</feature>
<protein>
    <recommendedName>
        <fullName evidence="2">DUF2062 domain-containing protein</fullName>
    </recommendedName>
</protein>
<dbReference type="Pfam" id="PF09835">
    <property type="entry name" value="DUF2062"/>
    <property type="match status" value="1"/>
</dbReference>
<evidence type="ECO:0000259" key="2">
    <source>
        <dbReference type="Pfam" id="PF09835"/>
    </source>
</evidence>
<proteinExistence type="predicted"/>
<evidence type="ECO:0000313" key="3">
    <source>
        <dbReference type="EMBL" id="GLR27502.1"/>
    </source>
</evidence>
<name>A0ABQ5YVJ2_9BURK</name>
<accession>A0ABQ5YVJ2</accession>
<keyword evidence="1" id="KW-1133">Transmembrane helix</keyword>
<evidence type="ECO:0000313" key="4">
    <source>
        <dbReference type="Proteomes" id="UP001156664"/>
    </source>
</evidence>
<organism evidence="3 4">
    <name type="scientific">Limnobacter litoralis</name>
    <dbReference type="NCBI Taxonomy" id="481366"/>
    <lineage>
        <taxon>Bacteria</taxon>
        <taxon>Pseudomonadati</taxon>
        <taxon>Pseudomonadota</taxon>
        <taxon>Betaproteobacteria</taxon>
        <taxon>Burkholderiales</taxon>
        <taxon>Burkholderiaceae</taxon>
        <taxon>Limnobacter</taxon>
    </lineage>
</organism>
<feature type="domain" description="DUF2062" evidence="2">
    <location>
        <begin position="39"/>
        <end position="164"/>
    </location>
</feature>
<reference evidence="4" key="1">
    <citation type="journal article" date="2019" name="Int. J. Syst. Evol. Microbiol.">
        <title>The Global Catalogue of Microorganisms (GCM) 10K type strain sequencing project: providing services to taxonomists for standard genome sequencing and annotation.</title>
        <authorList>
            <consortium name="The Broad Institute Genomics Platform"/>
            <consortium name="The Broad Institute Genome Sequencing Center for Infectious Disease"/>
            <person name="Wu L."/>
            <person name="Ma J."/>
        </authorList>
    </citation>
    <scope>NUCLEOTIDE SEQUENCE [LARGE SCALE GENOMIC DNA]</scope>
    <source>
        <strain evidence="4">NBRC 105857</strain>
    </source>
</reference>
<evidence type="ECO:0000256" key="1">
    <source>
        <dbReference type="SAM" id="Phobius"/>
    </source>
</evidence>
<keyword evidence="4" id="KW-1185">Reference proteome</keyword>
<dbReference type="RefSeq" id="WP_284282314.1">
    <property type="nucleotide sequence ID" value="NZ_BSOJ01000032.1"/>
</dbReference>
<dbReference type="Proteomes" id="UP001156664">
    <property type="component" value="Unassembled WGS sequence"/>
</dbReference>
<dbReference type="InterPro" id="IPR018639">
    <property type="entry name" value="DUF2062"/>
</dbReference>